<evidence type="ECO:0000256" key="2">
    <source>
        <dbReference type="SAM" id="Phobius"/>
    </source>
</evidence>
<proteinExistence type="predicted"/>
<dbReference type="EMBL" id="JARUHG010000001">
    <property type="protein sequence ID" value="MDR0182162.1"/>
    <property type="molecule type" value="Genomic_DNA"/>
</dbReference>
<evidence type="ECO:0008006" key="5">
    <source>
        <dbReference type="Google" id="ProtNLM"/>
    </source>
</evidence>
<keyword evidence="2" id="KW-1133">Transmembrane helix</keyword>
<organism evidence="3 4">
    <name type="scientific">Lysobacter arvi</name>
    <dbReference type="NCBI Taxonomy" id="3038776"/>
    <lineage>
        <taxon>Bacteria</taxon>
        <taxon>Pseudomonadati</taxon>
        <taxon>Pseudomonadota</taxon>
        <taxon>Gammaproteobacteria</taxon>
        <taxon>Lysobacterales</taxon>
        <taxon>Lysobacteraceae</taxon>
        <taxon>Lysobacter</taxon>
    </lineage>
</organism>
<dbReference type="Pfam" id="PF20554">
    <property type="entry name" value="DUF6766"/>
    <property type="match status" value="1"/>
</dbReference>
<dbReference type="InterPro" id="IPR046657">
    <property type="entry name" value="DUF6766"/>
</dbReference>
<evidence type="ECO:0000313" key="4">
    <source>
        <dbReference type="Proteomes" id="UP001233535"/>
    </source>
</evidence>
<accession>A0ABU1CBL7</accession>
<gene>
    <name evidence="3" type="ORF">P8609_04145</name>
</gene>
<evidence type="ECO:0000256" key="1">
    <source>
        <dbReference type="SAM" id="MobiDB-lite"/>
    </source>
</evidence>
<keyword evidence="2" id="KW-0812">Transmembrane</keyword>
<dbReference type="RefSeq" id="WP_309261319.1">
    <property type="nucleotide sequence ID" value="NZ_JARUHG010000001.1"/>
</dbReference>
<dbReference type="Proteomes" id="UP001233535">
    <property type="component" value="Unassembled WGS sequence"/>
</dbReference>
<protein>
    <recommendedName>
        <fullName evidence="5">Transmembrane protein</fullName>
    </recommendedName>
</protein>
<keyword evidence="2" id="KW-0472">Membrane</keyword>
<sequence>MREFLRNNGLSLVLLACLILPLIGQTLTGHEVYNDELVREGGAPLSLAQYLTSGHLVSSIFENWESEFLQMGMYVLLTVALRQKGSAESRPMSEPDEDEPTLEPGPKPWPVRVGGFWLTLYRHSLAIAFGLLFALSFVLHLSGSWRRELVDRALRGEGPIAMLDYLTEPEFWFESFQNWQSEFLAVLALVTLSIWLRQDGSPQSKPVEAPHSQTGT</sequence>
<dbReference type="PROSITE" id="PS51257">
    <property type="entry name" value="PROKAR_LIPOPROTEIN"/>
    <property type="match status" value="1"/>
</dbReference>
<name>A0ABU1CBL7_9GAMM</name>
<feature type="region of interest" description="Disordered" evidence="1">
    <location>
        <begin position="87"/>
        <end position="106"/>
    </location>
</feature>
<feature type="transmembrane region" description="Helical" evidence="2">
    <location>
        <begin position="120"/>
        <end position="139"/>
    </location>
</feature>
<reference evidence="3 4" key="1">
    <citation type="submission" date="2023-04" db="EMBL/GenBank/DDBJ databases">
        <title>Lysobacter sp. strain UC isolated from soil sample.</title>
        <authorList>
            <person name="Choksket S."/>
            <person name="Harshvardhan F."/>
            <person name="Rana R."/>
            <person name="Patil P.B."/>
            <person name="Korpole S."/>
        </authorList>
    </citation>
    <scope>NUCLEOTIDE SEQUENCE [LARGE SCALE GENOMIC DNA]</scope>
    <source>
        <strain evidence="3 4">UC</strain>
    </source>
</reference>
<keyword evidence="4" id="KW-1185">Reference proteome</keyword>
<comment type="caution">
    <text evidence="3">The sequence shown here is derived from an EMBL/GenBank/DDBJ whole genome shotgun (WGS) entry which is preliminary data.</text>
</comment>
<evidence type="ECO:0000313" key="3">
    <source>
        <dbReference type="EMBL" id="MDR0182162.1"/>
    </source>
</evidence>